<dbReference type="CDD" id="cd07016">
    <property type="entry name" value="S14_ClpP_1"/>
    <property type="match status" value="1"/>
</dbReference>
<keyword evidence="2" id="KW-0963">Cytoplasm</keyword>
<evidence type="ECO:0000256" key="4">
    <source>
        <dbReference type="ARBA" id="ARBA00022801"/>
    </source>
</evidence>
<keyword evidence="3 7" id="KW-0645">Protease</keyword>
<dbReference type="SUPFAM" id="SSF52096">
    <property type="entry name" value="ClpP/crotonase"/>
    <property type="match status" value="1"/>
</dbReference>
<dbReference type="GO" id="GO:0051117">
    <property type="term" value="F:ATPase binding"/>
    <property type="evidence" value="ECO:0007669"/>
    <property type="project" value="TreeGrafter"/>
</dbReference>
<dbReference type="NCBIfam" id="NF045542">
    <property type="entry name" value="Clp_rel_HeadMat"/>
    <property type="match status" value="1"/>
</dbReference>
<evidence type="ECO:0000256" key="1">
    <source>
        <dbReference type="ARBA" id="ARBA00007039"/>
    </source>
</evidence>
<keyword evidence="8" id="KW-1185">Reference proteome</keyword>
<organism evidence="7 8">
    <name type="scientific">Bilifractor porci</name>
    <dbReference type="NCBI Taxonomy" id="2606636"/>
    <lineage>
        <taxon>Bacteria</taxon>
        <taxon>Bacillati</taxon>
        <taxon>Bacillota</taxon>
        <taxon>Clostridia</taxon>
        <taxon>Lachnospirales</taxon>
        <taxon>Lachnospiraceae</taxon>
        <taxon>Bilifractor</taxon>
    </lineage>
</organism>
<keyword evidence="5" id="KW-0720">Serine protease</keyword>
<keyword evidence="4" id="KW-0378">Hydrolase</keyword>
<evidence type="ECO:0000256" key="2">
    <source>
        <dbReference type="ARBA" id="ARBA00022490"/>
    </source>
</evidence>
<dbReference type="GO" id="GO:0009368">
    <property type="term" value="C:endopeptidase Clp complex"/>
    <property type="evidence" value="ECO:0007669"/>
    <property type="project" value="TreeGrafter"/>
</dbReference>
<dbReference type="AlphaFoldDB" id="A0A7X2P7H4"/>
<proteinExistence type="inferred from homology"/>
<comment type="caution">
    <text evidence="7">The sequence shown here is derived from an EMBL/GenBank/DDBJ whole genome shotgun (WGS) entry which is preliminary data.</text>
</comment>
<dbReference type="GO" id="GO:0006515">
    <property type="term" value="P:protein quality control for misfolded or incompletely synthesized proteins"/>
    <property type="evidence" value="ECO:0007669"/>
    <property type="project" value="TreeGrafter"/>
</dbReference>
<dbReference type="InterPro" id="IPR001907">
    <property type="entry name" value="ClpP"/>
</dbReference>
<sequence length="226" mass="24887">MARIDIKGDIITNDDAWIYNWLKWECTYPKAVKATIDATKPDETIDVYINSPGGYVSAGQEIYSMLRNDSRTRIHVEGQACSAASIIAMAGHSDISPVGMLMIHNVQGSGQGDYHDMKKMSDVLKTFNSALAAAYEEKTGRSQEEILKAMENETWLTANQCVEMGFIDEISSPAEPSGTMINAVGGIRLTDEIRKKVMEEKAEKEAEAAKKEEADAILRDLDAFGI</sequence>
<evidence type="ECO:0000256" key="5">
    <source>
        <dbReference type="ARBA" id="ARBA00022825"/>
    </source>
</evidence>
<dbReference type="RefSeq" id="WP_154456929.1">
    <property type="nucleotide sequence ID" value="NZ_VUMV01000001.1"/>
</dbReference>
<dbReference type="Pfam" id="PF00574">
    <property type="entry name" value="CLP_protease"/>
    <property type="match status" value="1"/>
</dbReference>
<accession>A0A7X2P7H4</accession>
<reference evidence="7 8" key="1">
    <citation type="submission" date="2019-08" db="EMBL/GenBank/DDBJ databases">
        <title>In-depth cultivation of the pig gut microbiome towards novel bacterial diversity and tailored functional studies.</title>
        <authorList>
            <person name="Wylensek D."/>
            <person name="Hitch T.C.A."/>
            <person name="Clavel T."/>
        </authorList>
    </citation>
    <scope>NUCLEOTIDE SEQUENCE [LARGE SCALE GENOMIC DNA]</scope>
    <source>
        <strain evidence="7 8">Oil+RF-744-WCA-WT-13</strain>
    </source>
</reference>
<name>A0A7X2P7H4_9FIRM</name>
<dbReference type="PRINTS" id="PR00127">
    <property type="entry name" value="CLPPROTEASEP"/>
</dbReference>
<dbReference type="PANTHER" id="PTHR10381:SF70">
    <property type="entry name" value="ATP-DEPENDENT CLP PROTEASE PROTEOLYTIC SUBUNIT"/>
    <property type="match status" value="1"/>
</dbReference>
<comment type="similarity">
    <text evidence="1 6">Belongs to the peptidase S14 family.</text>
</comment>
<dbReference type="GO" id="GO:0004252">
    <property type="term" value="F:serine-type endopeptidase activity"/>
    <property type="evidence" value="ECO:0007669"/>
    <property type="project" value="InterPro"/>
</dbReference>
<dbReference type="EMBL" id="VUMV01000001">
    <property type="protein sequence ID" value="MST81133.1"/>
    <property type="molecule type" value="Genomic_DNA"/>
</dbReference>
<dbReference type="InterPro" id="IPR029045">
    <property type="entry name" value="ClpP/crotonase-like_dom_sf"/>
</dbReference>
<dbReference type="Proteomes" id="UP000466864">
    <property type="component" value="Unassembled WGS sequence"/>
</dbReference>
<evidence type="ECO:0000313" key="7">
    <source>
        <dbReference type="EMBL" id="MST81133.1"/>
    </source>
</evidence>
<evidence type="ECO:0000256" key="3">
    <source>
        <dbReference type="ARBA" id="ARBA00022670"/>
    </source>
</evidence>
<dbReference type="GO" id="GO:0004176">
    <property type="term" value="F:ATP-dependent peptidase activity"/>
    <property type="evidence" value="ECO:0007669"/>
    <property type="project" value="InterPro"/>
</dbReference>
<dbReference type="Gene3D" id="3.90.226.10">
    <property type="entry name" value="2-enoyl-CoA Hydratase, Chain A, domain 1"/>
    <property type="match status" value="1"/>
</dbReference>
<evidence type="ECO:0000313" key="8">
    <source>
        <dbReference type="Proteomes" id="UP000466864"/>
    </source>
</evidence>
<protein>
    <recommendedName>
        <fullName evidence="6">ATP-dependent Clp protease proteolytic subunit</fullName>
    </recommendedName>
</protein>
<dbReference type="PANTHER" id="PTHR10381">
    <property type="entry name" value="ATP-DEPENDENT CLP PROTEASE PROTEOLYTIC SUBUNIT"/>
    <property type="match status" value="1"/>
</dbReference>
<dbReference type="InterPro" id="IPR023562">
    <property type="entry name" value="ClpP/TepA"/>
</dbReference>
<gene>
    <name evidence="7" type="ORF">FYJ60_02130</name>
</gene>
<evidence type="ECO:0000256" key="6">
    <source>
        <dbReference type="RuleBase" id="RU003567"/>
    </source>
</evidence>